<dbReference type="InterPro" id="IPR023795">
    <property type="entry name" value="Serpin_CS"/>
</dbReference>
<evidence type="ECO:0000256" key="1">
    <source>
        <dbReference type="ARBA" id="ARBA00009500"/>
    </source>
</evidence>
<dbReference type="InterPro" id="IPR036186">
    <property type="entry name" value="Serpin_sf"/>
</dbReference>
<reference evidence="4 5" key="1">
    <citation type="submission" date="2019-09" db="EMBL/GenBank/DDBJ databases">
        <authorList>
            <person name="Ou C."/>
        </authorList>
    </citation>
    <scope>NUCLEOTIDE SEQUENCE [LARGE SCALE GENOMIC DNA]</scope>
    <source>
        <strain evidence="4">S2</strain>
        <tissue evidence="4">Leaf</tissue>
    </source>
</reference>
<protein>
    <submittedName>
        <fullName evidence="4">Serpin-ZXA-like</fullName>
    </submittedName>
</protein>
<dbReference type="PROSITE" id="PS00284">
    <property type="entry name" value="SERPIN"/>
    <property type="match status" value="1"/>
</dbReference>
<dbReference type="Pfam" id="PF00079">
    <property type="entry name" value="Serpin"/>
    <property type="match status" value="1"/>
</dbReference>
<accession>A0A5N5FFS8</accession>
<dbReference type="CDD" id="cd02043">
    <property type="entry name" value="serpinP_plants"/>
    <property type="match status" value="1"/>
</dbReference>
<proteinExistence type="inferred from homology"/>
<dbReference type="Gene3D" id="3.30.497.10">
    <property type="entry name" value="Antithrombin, subunit I, domain 2"/>
    <property type="match status" value="1"/>
</dbReference>
<evidence type="ECO:0000259" key="3">
    <source>
        <dbReference type="SMART" id="SM00093"/>
    </source>
</evidence>
<dbReference type="GO" id="GO:0004867">
    <property type="term" value="F:serine-type endopeptidase inhibitor activity"/>
    <property type="evidence" value="ECO:0007669"/>
    <property type="project" value="InterPro"/>
</dbReference>
<gene>
    <name evidence="4" type="ORF">D8674_002708</name>
</gene>
<dbReference type="SMART" id="SM00093">
    <property type="entry name" value="SERPIN"/>
    <property type="match status" value="1"/>
</dbReference>
<dbReference type="EMBL" id="SMOL01000695">
    <property type="protein sequence ID" value="KAB2601703.1"/>
    <property type="molecule type" value="Genomic_DNA"/>
</dbReference>
<dbReference type="Proteomes" id="UP000327157">
    <property type="component" value="Chromosome 10"/>
</dbReference>
<reference evidence="5" key="2">
    <citation type="submission" date="2019-10" db="EMBL/GenBank/DDBJ databases">
        <title>A de novo genome assembly of a pear dwarfing rootstock.</title>
        <authorList>
            <person name="Wang F."/>
            <person name="Wang J."/>
            <person name="Li S."/>
            <person name="Zhang Y."/>
            <person name="Fang M."/>
            <person name="Ma L."/>
            <person name="Zhao Y."/>
            <person name="Jiang S."/>
        </authorList>
    </citation>
    <scope>NUCLEOTIDE SEQUENCE [LARGE SCALE GENOMIC DNA]</scope>
</reference>
<dbReference type="InterPro" id="IPR000215">
    <property type="entry name" value="Serpin_fam"/>
</dbReference>
<dbReference type="PANTHER" id="PTHR11461:SF211">
    <property type="entry name" value="GH10112P-RELATED"/>
    <property type="match status" value="1"/>
</dbReference>
<sequence length="286" mass="32149">MFFKEVVDTVHKAAIKQVNFKTNPEKARAEVNSWAEKATKGLITEVLAPGTVKTNTRLIFSNALHFKAVWSDPFDTSGTLEKDYFHLLDGTSVEARFMRSYDYQFVKAFDGFKVSKLPYEQGEDNGRQFCMYLLLPDAKDGLPAFVERVCSEPDFLDRHRPETRVAVGSFEIPRFKISSGFEASKVLKDVGLVLPFNGEGDLTGMVESRLGKAKIIHKSFIEVDEKGTEATAVTVCYLDDEADGDDEPFIQKTIDFVADHPFMFIIREEVTGAVLFIGHVLNPLKE</sequence>
<dbReference type="InterPro" id="IPR042178">
    <property type="entry name" value="Serpin_sf_1"/>
</dbReference>
<name>A0A5N5FFS8_9ROSA</name>
<dbReference type="PANTHER" id="PTHR11461">
    <property type="entry name" value="SERINE PROTEASE INHIBITOR, SERPIN"/>
    <property type="match status" value="1"/>
</dbReference>
<dbReference type="GO" id="GO:0005615">
    <property type="term" value="C:extracellular space"/>
    <property type="evidence" value="ECO:0007669"/>
    <property type="project" value="InterPro"/>
</dbReference>
<dbReference type="InterPro" id="IPR023796">
    <property type="entry name" value="Serpin_dom"/>
</dbReference>
<keyword evidence="5" id="KW-1185">Reference proteome</keyword>
<feature type="domain" description="Serpin" evidence="3">
    <location>
        <begin position="2"/>
        <end position="283"/>
    </location>
</feature>
<reference evidence="4 5" key="3">
    <citation type="submission" date="2019-11" db="EMBL/GenBank/DDBJ databases">
        <title>A de novo genome assembly of a pear dwarfing rootstock.</title>
        <authorList>
            <person name="Wang F."/>
            <person name="Wang J."/>
            <person name="Li S."/>
            <person name="Zhang Y."/>
            <person name="Fang M."/>
            <person name="Ma L."/>
            <person name="Zhao Y."/>
            <person name="Jiang S."/>
        </authorList>
    </citation>
    <scope>NUCLEOTIDE SEQUENCE [LARGE SCALE GENOMIC DNA]</scope>
    <source>
        <strain evidence="4">S2</strain>
        <tissue evidence="4">Leaf</tissue>
    </source>
</reference>
<dbReference type="SUPFAM" id="SSF56574">
    <property type="entry name" value="Serpins"/>
    <property type="match status" value="1"/>
</dbReference>
<dbReference type="AlphaFoldDB" id="A0A5N5FFS8"/>
<evidence type="ECO:0000256" key="2">
    <source>
        <dbReference type="RuleBase" id="RU000411"/>
    </source>
</evidence>
<comment type="caution">
    <text evidence="4">The sequence shown here is derived from an EMBL/GenBank/DDBJ whole genome shotgun (WGS) entry which is preliminary data.</text>
</comment>
<evidence type="ECO:0000313" key="5">
    <source>
        <dbReference type="Proteomes" id="UP000327157"/>
    </source>
</evidence>
<dbReference type="OrthoDB" id="908175at2759"/>
<dbReference type="FunFam" id="2.10.310.10:FF:000001">
    <property type="entry name" value="Serpin family A member 1"/>
    <property type="match status" value="1"/>
</dbReference>
<dbReference type="InterPro" id="IPR042185">
    <property type="entry name" value="Serpin_sf_2"/>
</dbReference>
<dbReference type="Gene3D" id="2.30.39.10">
    <property type="entry name" value="Alpha-1-antitrypsin, domain 1"/>
    <property type="match status" value="1"/>
</dbReference>
<evidence type="ECO:0000313" key="4">
    <source>
        <dbReference type="EMBL" id="KAB2601703.1"/>
    </source>
</evidence>
<comment type="similarity">
    <text evidence="1 2">Belongs to the serpin family.</text>
</comment>
<organism evidence="4 5">
    <name type="scientific">Pyrus ussuriensis x Pyrus communis</name>
    <dbReference type="NCBI Taxonomy" id="2448454"/>
    <lineage>
        <taxon>Eukaryota</taxon>
        <taxon>Viridiplantae</taxon>
        <taxon>Streptophyta</taxon>
        <taxon>Embryophyta</taxon>
        <taxon>Tracheophyta</taxon>
        <taxon>Spermatophyta</taxon>
        <taxon>Magnoliopsida</taxon>
        <taxon>eudicotyledons</taxon>
        <taxon>Gunneridae</taxon>
        <taxon>Pentapetalae</taxon>
        <taxon>rosids</taxon>
        <taxon>fabids</taxon>
        <taxon>Rosales</taxon>
        <taxon>Rosaceae</taxon>
        <taxon>Amygdaloideae</taxon>
        <taxon>Maleae</taxon>
        <taxon>Pyrus</taxon>
    </lineage>
</organism>